<dbReference type="EMBL" id="MK408749">
    <property type="protein sequence ID" value="QUX32887.1"/>
    <property type="molecule type" value="Genomic_DNA"/>
</dbReference>
<dbReference type="AlphaFoldDB" id="A0A8E5J5R7"/>
<keyword evidence="1" id="KW-0934">Plastid</keyword>
<sequence>MGLYPQELAAVQHAIERIGLYKFIQSEFEQNGVAKTYNKPAVKIYVYSSFFLDGSQATVPRESILYSIRQDAGLTKPQFKKSKGIMEAEEVARKTIDQMQNFAIISDFRNITKYLMETFMN</sequence>
<keyword evidence="1" id="KW-0150">Chloroplast</keyword>
<protein>
    <submittedName>
        <fullName evidence="1">Uncharacterized protein</fullName>
    </submittedName>
</protein>
<organism evidence="1">
    <name type="scientific">Blidingia minima</name>
    <dbReference type="NCBI Taxonomy" id="63414"/>
    <lineage>
        <taxon>Eukaryota</taxon>
        <taxon>Viridiplantae</taxon>
        <taxon>Chlorophyta</taxon>
        <taxon>core chlorophytes</taxon>
        <taxon>Ulvophyceae</taxon>
        <taxon>OUU clade</taxon>
        <taxon>Ulvales</taxon>
        <taxon>Ulvaceae</taxon>
        <taxon>Blidingia</taxon>
    </lineage>
</organism>
<geneLocation type="chloroplast" evidence="1"/>
<reference evidence="1" key="1">
    <citation type="submission" date="2019-01" db="EMBL/GenBank/DDBJ databases">
        <title>Complete Chloroplast Genome of Blidingia minima.</title>
        <authorList>
            <person name="Gao D."/>
        </authorList>
    </citation>
    <scope>NUCLEOTIDE SEQUENCE</scope>
</reference>
<accession>A0A8E5J5R7</accession>
<proteinExistence type="predicted"/>
<gene>
    <name evidence="1" type="primary">ORF121</name>
</gene>
<evidence type="ECO:0000313" key="1">
    <source>
        <dbReference type="EMBL" id="QUX32887.1"/>
    </source>
</evidence>
<name>A0A8E5J5R7_9CHLO</name>